<comment type="similarity">
    <text evidence="2">Belongs to the TonB-dependent receptor family.</text>
</comment>
<evidence type="ECO:0000256" key="1">
    <source>
        <dbReference type="ARBA" id="ARBA00022729"/>
    </source>
</evidence>
<evidence type="ECO:0000313" key="5">
    <source>
        <dbReference type="EMBL" id="SFC41371.1"/>
    </source>
</evidence>
<dbReference type="Proteomes" id="UP000199577">
    <property type="component" value="Unassembled WGS sequence"/>
</dbReference>
<keyword evidence="1 3" id="KW-0732">Signal</keyword>
<keyword evidence="2" id="KW-1134">Transmembrane beta strand</keyword>
<dbReference type="InterPro" id="IPR037066">
    <property type="entry name" value="Plug_dom_sf"/>
</dbReference>
<protein>
    <submittedName>
        <fullName evidence="5">TonB-dependent outer membrane receptor, SusC/RagA subfamily, signature region</fullName>
    </submittedName>
</protein>
<dbReference type="SUPFAM" id="SSF49464">
    <property type="entry name" value="Carboxypeptidase regulatory domain-like"/>
    <property type="match status" value="1"/>
</dbReference>
<keyword evidence="2" id="KW-0998">Cell outer membrane</keyword>
<dbReference type="STRING" id="623281.SAMN05421747_110112"/>
<dbReference type="EMBL" id="FOLL01000010">
    <property type="protein sequence ID" value="SFC41371.1"/>
    <property type="molecule type" value="Genomic_DNA"/>
</dbReference>
<dbReference type="PANTHER" id="PTHR30069:SF29">
    <property type="entry name" value="HEMOGLOBIN AND HEMOGLOBIN-HAPTOGLOBIN-BINDING PROTEIN 1-RELATED"/>
    <property type="match status" value="1"/>
</dbReference>
<dbReference type="InterPro" id="IPR008969">
    <property type="entry name" value="CarboxyPept-like_regulatory"/>
</dbReference>
<keyword evidence="2" id="KW-0472">Membrane</keyword>
<evidence type="ECO:0000256" key="3">
    <source>
        <dbReference type="SAM" id="SignalP"/>
    </source>
</evidence>
<keyword evidence="2" id="KW-0813">Transport</keyword>
<accession>A0A1I1IZR8</accession>
<proteinExistence type="inferred from homology"/>
<dbReference type="Gene3D" id="2.170.130.10">
    <property type="entry name" value="TonB-dependent receptor, plug domain"/>
    <property type="match status" value="1"/>
</dbReference>
<evidence type="ECO:0000259" key="4">
    <source>
        <dbReference type="Pfam" id="PF07715"/>
    </source>
</evidence>
<dbReference type="AlphaFoldDB" id="A0A1I1IZR8"/>
<evidence type="ECO:0000256" key="2">
    <source>
        <dbReference type="PROSITE-ProRule" id="PRU01360"/>
    </source>
</evidence>
<organism evidence="5 6">
    <name type="scientific">Parapedobacter composti</name>
    <dbReference type="NCBI Taxonomy" id="623281"/>
    <lineage>
        <taxon>Bacteria</taxon>
        <taxon>Pseudomonadati</taxon>
        <taxon>Bacteroidota</taxon>
        <taxon>Sphingobacteriia</taxon>
        <taxon>Sphingobacteriales</taxon>
        <taxon>Sphingobacteriaceae</taxon>
        <taxon>Parapedobacter</taxon>
    </lineage>
</organism>
<feature type="domain" description="TonB-dependent receptor plug" evidence="4">
    <location>
        <begin position="709"/>
        <end position="793"/>
    </location>
</feature>
<evidence type="ECO:0000313" key="6">
    <source>
        <dbReference type="Proteomes" id="UP000199577"/>
    </source>
</evidence>
<dbReference type="PROSITE" id="PS52016">
    <property type="entry name" value="TONB_DEPENDENT_REC_3"/>
    <property type="match status" value="1"/>
</dbReference>
<dbReference type="GO" id="GO:0044718">
    <property type="term" value="P:siderophore transmembrane transport"/>
    <property type="evidence" value="ECO:0007669"/>
    <property type="project" value="TreeGrafter"/>
</dbReference>
<sequence length="901" mass="99907">MKSKAIFCWCMLSLAHHLAVAQTYVTDTILANLQRYAEDYPREKVYLHLDKPYYTVGDDVWFKGYVTIGTYNNLSGLSKILYVDLISPNDQIVQSVRLPLIAGVTMGDFQLADSLQEGNYRVRAYTNWMRNFDSDTFFDRVIPVGNARTDQVITQSSFSYQNSPVHTVNAEIIFTDLNGEVLGDMNVNYEVIMEERSISRGRKTTDEQGRIAFDFVNKQPFNLKSGKIELTLLTPEKTIRKTIPLKTTSAANSIQFFAESGRLLAGHLTKVAFKALKPEGLGVSVEGYIEDDQGTRIADFESAYAGMGNVSFVPQEGRTYTAKVTYADGTEAAHELPAVERSGYAIAVNNELDKNIFVQAFATDDLVRGQEIMLLLQRNGSVFYAAKSKLTKNESVFSVPREGLPDGVVQITLFSPEQGPLAERAIFNAHGNATFPLTVSTPKETYAAKEKVVVNIGVGEQVDSNGIAALSAAVIDLGKVPVDGHRDGNIYASLLLSSDIKGYIETPEYYFDDMDISKKRLLDNVMLTQGWSRINWQELLTSKIPDLPHHPEQDLRISGIVTKRDGKTPVPNATVTVLSTSNALTVIDTITGPDGRFSFDRLLFYDEAKFVVQARDERGRKNVDIQLDESPRQQVSRNPNAPDATINVNQSVSAYLKNTEEQFREMEKYGLREKTILLEEVKVTEKASQKKVTHSSNLNGPGNADQVLTAEDLLMGCPSLEICLQGRLVGVIFRNGVPYSTRSMNQPMQIVLDGMFMESDALSMINPFDIETIEVLRGIGNTAVYGSRGGGGVIIITTKRGDSGLYNRDLYTPGVVTHSPQGYYEVREFYAPDYSAPVDSLAAMKDLRTTIHWAPNLVTDQTGNASFEFYTAESPGTYRILIEGVAVDGRLARVVHYITVK</sequence>
<dbReference type="PANTHER" id="PTHR30069">
    <property type="entry name" value="TONB-DEPENDENT OUTER MEMBRANE RECEPTOR"/>
    <property type="match status" value="1"/>
</dbReference>
<dbReference type="InterPro" id="IPR039426">
    <property type="entry name" value="TonB-dep_rcpt-like"/>
</dbReference>
<comment type="subcellular location">
    <subcellularLocation>
        <location evidence="2">Cell outer membrane</location>
        <topology evidence="2">Multi-pass membrane protein</topology>
    </subcellularLocation>
</comment>
<gene>
    <name evidence="5" type="ORF">SAMN05421747_110112</name>
</gene>
<dbReference type="GO" id="GO:0015344">
    <property type="term" value="F:siderophore uptake transmembrane transporter activity"/>
    <property type="evidence" value="ECO:0007669"/>
    <property type="project" value="TreeGrafter"/>
</dbReference>
<dbReference type="InterPro" id="IPR012910">
    <property type="entry name" value="Plug_dom"/>
</dbReference>
<dbReference type="GO" id="GO:0009279">
    <property type="term" value="C:cell outer membrane"/>
    <property type="evidence" value="ECO:0007669"/>
    <property type="project" value="UniProtKB-SubCell"/>
</dbReference>
<reference evidence="5 6" key="1">
    <citation type="submission" date="2016-10" db="EMBL/GenBank/DDBJ databases">
        <authorList>
            <person name="de Groot N.N."/>
        </authorList>
    </citation>
    <scope>NUCLEOTIDE SEQUENCE [LARGE SCALE GENOMIC DNA]</scope>
    <source>
        <strain evidence="5 6">DSM 22900</strain>
    </source>
</reference>
<keyword evidence="6" id="KW-1185">Reference proteome</keyword>
<dbReference type="SUPFAM" id="SSF56935">
    <property type="entry name" value="Porins"/>
    <property type="match status" value="1"/>
</dbReference>
<feature type="chain" id="PRO_5011498183" evidence="3">
    <location>
        <begin position="22"/>
        <end position="901"/>
    </location>
</feature>
<dbReference type="Gene3D" id="2.60.40.1930">
    <property type="match status" value="1"/>
</dbReference>
<keyword evidence="5" id="KW-0675">Receptor</keyword>
<dbReference type="Pfam" id="PF07715">
    <property type="entry name" value="Plug"/>
    <property type="match status" value="1"/>
</dbReference>
<keyword evidence="2" id="KW-0812">Transmembrane</keyword>
<feature type="signal peptide" evidence="3">
    <location>
        <begin position="1"/>
        <end position="21"/>
    </location>
</feature>
<name>A0A1I1IZR8_9SPHI</name>